<dbReference type="AlphaFoldDB" id="A0A917NGV3"/>
<reference evidence="13" key="1">
    <citation type="journal article" date="2014" name="Int. J. Syst. Evol. Microbiol.">
        <title>Complete genome sequence of Corynebacterium casei LMG S-19264T (=DSM 44701T), isolated from a smear-ripened cheese.</title>
        <authorList>
            <consortium name="US DOE Joint Genome Institute (JGI-PGF)"/>
            <person name="Walter F."/>
            <person name="Albersmeier A."/>
            <person name="Kalinowski J."/>
            <person name="Ruckert C."/>
        </authorList>
    </citation>
    <scope>NUCLEOTIDE SEQUENCE</scope>
    <source>
        <strain evidence="13">JCM 18487</strain>
    </source>
</reference>
<dbReference type="GO" id="GO:0000166">
    <property type="term" value="F:nucleotide binding"/>
    <property type="evidence" value="ECO:0007669"/>
    <property type="project" value="UniProtKB-KW"/>
</dbReference>
<dbReference type="NCBIfam" id="TIGR00518">
    <property type="entry name" value="alaDH"/>
    <property type="match status" value="1"/>
</dbReference>
<feature type="binding site" evidence="9">
    <location>
        <position position="132"/>
    </location>
    <ligand>
        <name>NAD(+)</name>
        <dbReference type="ChEBI" id="CHEBI:57540"/>
    </ligand>
</feature>
<dbReference type="PIRSF" id="PIRSF000183">
    <property type="entry name" value="Alanine_dh"/>
    <property type="match status" value="1"/>
</dbReference>
<dbReference type="PANTHER" id="PTHR42795:SF1">
    <property type="entry name" value="ALANINE DEHYDROGENASE"/>
    <property type="match status" value="1"/>
</dbReference>
<evidence type="ECO:0000256" key="8">
    <source>
        <dbReference type="PIRSR" id="PIRSR000183-2"/>
    </source>
</evidence>
<protein>
    <recommendedName>
        <fullName evidence="3 6">Alanine dehydrogenase</fullName>
        <ecNumber evidence="3 6">1.4.1.1</ecNumber>
    </recommendedName>
</protein>
<dbReference type="GO" id="GO:0000286">
    <property type="term" value="F:alanine dehydrogenase activity"/>
    <property type="evidence" value="ECO:0007669"/>
    <property type="project" value="UniProtKB-UniRule"/>
</dbReference>
<dbReference type="SUPFAM" id="SSF52283">
    <property type="entry name" value="Formate/glycerate dehydrogenase catalytic domain-like"/>
    <property type="match status" value="1"/>
</dbReference>
<feature type="binding site" evidence="10">
    <location>
        <position position="326"/>
    </location>
    <ligand>
        <name>Mg(2+)</name>
        <dbReference type="ChEBI" id="CHEBI:18420"/>
    </ligand>
</feature>
<feature type="binding site" evidence="9">
    <location>
        <position position="196"/>
    </location>
    <ligand>
        <name>NAD(+)</name>
        <dbReference type="ChEBI" id="CHEBI:57540"/>
    </ligand>
</feature>
<dbReference type="RefSeq" id="WP_188881151.1">
    <property type="nucleotide sequence ID" value="NZ_BMOY01000007.1"/>
</dbReference>
<proteinExistence type="inferred from homology"/>
<gene>
    <name evidence="13" type="ORF">GCM10010885_06670</name>
</gene>
<accession>A0A917NGV3</accession>
<evidence type="ECO:0000256" key="10">
    <source>
        <dbReference type="PIRSR" id="PIRSR000183-4"/>
    </source>
</evidence>
<dbReference type="FunFam" id="3.40.50.720:FF:000049">
    <property type="entry name" value="Alanine dehydrogenase"/>
    <property type="match status" value="1"/>
</dbReference>
<dbReference type="InterPro" id="IPR008141">
    <property type="entry name" value="Ala_DH"/>
</dbReference>
<dbReference type="Pfam" id="PF05222">
    <property type="entry name" value="AlaDh_PNT_N"/>
    <property type="match status" value="1"/>
</dbReference>
<dbReference type="Pfam" id="PF01262">
    <property type="entry name" value="AlaDh_PNT_C"/>
    <property type="match status" value="1"/>
</dbReference>
<evidence type="ECO:0000256" key="6">
    <source>
        <dbReference type="PIRNR" id="PIRNR000183"/>
    </source>
</evidence>
<dbReference type="InterPro" id="IPR007698">
    <property type="entry name" value="AlaDH/PNT_NAD(H)-bd"/>
</dbReference>
<keyword evidence="9" id="KW-0547">Nucleotide-binding</keyword>
<evidence type="ECO:0000256" key="1">
    <source>
        <dbReference type="ARBA" id="ARBA00005206"/>
    </source>
</evidence>
<evidence type="ECO:0000256" key="3">
    <source>
        <dbReference type="ARBA" id="ARBA00012897"/>
    </source>
</evidence>
<dbReference type="Gene3D" id="3.40.50.720">
    <property type="entry name" value="NAD(P)-binding Rossmann-like Domain"/>
    <property type="match status" value="2"/>
</dbReference>
<dbReference type="GO" id="GO:0042853">
    <property type="term" value="P:L-alanine catabolic process"/>
    <property type="evidence" value="ECO:0007669"/>
    <property type="project" value="InterPro"/>
</dbReference>
<evidence type="ECO:0000256" key="2">
    <source>
        <dbReference type="ARBA" id="ARBA00005689"/>
    </source>
</evidence>
<dbReference type="PROSITE" id="PS00837">
    <property type="entry name" value="ALADH_PNT_2"/>
    <property type="match status" value="1"/>
</dbReference>
<feature type="binding site" evidence="9">
    <location>
        <position position="218"/>
    </location>
    <ligand>
        <name>NAD(+)</name>
        <dbReference type="ChEBI" id="CHEBI:57540"/>
    </ligand>
</feature>
<comment type="catalytic activity">
    <reaction evidence="6">
        <text>L-alanine + NAD(+) + H2O = pyruvate + NH4(+) + NADH + H(+)</text>
        <dbReference type="Rhea" id="RHEA:18405"/>
        <dbReference type="ChEBI" id="CHEBI:15361"/>
        <dbReference type="ChEBI" id="CHEBI:15377"/>
        <dbReference type="ChEBI" id="CHEBI:15378"/>
        <dbReference type="ChEBI" id="CHEBI:28938"/>
        <dbReference type="ChEBI" id="CHEBI:57540"/>
        <dbReference type="ChEBI" id="CHEBI:57945"/>
        <dbReference type="ChEBI" id="CHEBI:57972"/>
        <dbReference type="EC" id="1.4.1.1"/>
    </reaction>
</comment>
<feature type="domain" description="Alanine dehydrogenase/pyridine nucleotide transhydrogenase N-terminal" evidence="12">
    <location>
        <begin position="4"/>
        <end position="135"/>
    </location>
</feature>
<dbReference type="InterPro" id="IPR007886">
    <property type="entry name" value="AlaDH/PNT_N"/>
</dbReference>
<dbReference type="SMART" id="SM01003">
    <property type="entry name" value="AlaDh_PNT_N"/>
    <property type="match status" value="1"/>
</dbReference>
<keyword evidence="14" id="KW-1185">Reference proteome</keyword>
<dbReference type="InterPro" id="IPR008143">
    <property type="entry name" value="Ala_DH/PNT_CS2"/>
</dbReference>
<dbReference type="GO" id="GO:0005886">
    <property type="term" value="C:plasma membrane"/>
    <property type="evidence" value="ECO:0007669"/>
    <property type="project" value="TreeGrafter"/>
</dbReference>
<reference evidence="13" key="2">
    <citation type="submission" date="2020-09" db="EMBL/GenBank/DDBJ databases">
        <authorList>
            <person name="Sun Q."/>
            <person name="Ohkuma M."/>
        </authorList>
    </citation>
    <scope>NUCLEOTIDE SEQUENCE</scope>
    <source>
        <strain evidence="13">JCM 18487</strain>
    </source>
</reference>
<dbReference type="Proteomes" id="UP000637695">
    <property type="component" value="Unassembled WGS sequence"/>
</dbReference>
<keyword evidence="5 6" id="KW-0520">NAD</keyword>
<evidence type="ECO:0000313" key="14">
    <source>
        <dbReference type="Proteomes" id="UP000637695"/>
    </source>
</evidence>
<evidence type="ECO:0000259" key="11">
    <source>
        <dbReference type="SMART" id="SM01002"/>
    </source>
</evidence>
<sequence>MRIGVPKERKVREYRVSLTPAGVQALVAAGQQVFVETNAGAGSGFADDDYRQAGAILCDREEAWAADIVVKVKEPLPEEHRFFREGMILFTYLHLAAAPDLTRALCDAGVTAVAYETVQLEDGSLPLLAPMSEVAGRMSVQIGARLLEKEYGGAGVLLGGVPGVPPAKVAVIGAGTVGTQAARMAVGMGADVTVLDISAQRLGRLDEAFQGRIKTVISNAYTVAEAVRQADLLIGAVLVPGARAPKIVSREMVAQMRPGCVVVDVSVDQGGCIETIDRVTTHDDPTYLVDGVVHYAVANIPGAVPRTSTLALANATLPYLLQLAMHGEEAIRRHRPLRKGLNVYRGHVTAPGVSEALGVAYHDPETLFAQTIFAV</sequence>
<feature type="binding site" evidence="8">
    <location>
        <position position="15"/>
    </location>
    <ligand>
        <name>substrate</name>
    </ligand>
</feature>
<evidence type="ECO:0000256" key="9">
    <source>
        <dbReference type="PIRSR" id="PIRSR000183-3"/>
    </source>
</evidence>
<dbReference type="SMART" id="SM01002">
    <property type="entry name" value="AlaDh_PNT_C"/>
    <property type="match status" value="1"/>
</dbReference>
<feature type="active site" description="Proton donor/acceptor" evidence="7">
    <location>
        <position position="94"/>
    </location>
</feature>
<dbReference type="SUPFAM" id="SSF51735">
    <property type="entry name" value="NAD(P)-binding Rossmann-fold domains"/>
    <property type="match status" value="1"/>
</dbReference>
<feature type="domain" description="Alanine dehydrogenase/pyridine nucleotide transhydrogenase NAD(H)-binding" evidence="11">
    <location>
        <begin position="147"/>
        <end position="296"/>
    </location>
</feature>
<dbReference type="EMBL" id="BMOY01000007">
    <property type="protein sequence ID" value="GGJ00068.1"/>
    <property type="molecule type" value="Genomic_DNA"/>
</dbReference>
<dbReference type="EC" id="1.4.1.1" evidence="3 6"/>
<evidence type="ECO:0000259" key="12">
    <source>
        <dbReference type="SMART" id="SM01003"/>
    </source>
</evidence>
<feature type="binding site" evidence="9">
    <location>
        <begin position="265"/>
        <end position="268"/>
    </location>
    <ligand>
        <name>NAD(+)</name>
        <dbReference type="ChEBI" id="CHEBI:57540"/>
    </ligand>
</feature>
<evidence type="ECO:0000256" key="5">
    <source>
        <dbReference type="ARBA" id="ARBA00023027"/>
    </source>
</evidence>
<feature type="binding site" evidence="9">
    <location>
        <position position="201"/>
    </location>
    <ligand>
        <name>NAD(+)</name>
        <dbReference type="ChEBI" id="CHEBI:57540"/>
    </ligand>
</feature>
<dbReference type="CDD" id="cd05305">
    <property type="entry name" value="L-AlaDH"/>
    <property type="match status" value="1"/>
</dbReference>
<feature type="binding site" evidence="8">
    <location>
        <position position="73"/>
    </location>
    <ligand>
        <name>substrate</name>
    </ligand>
</feature>
<comment type="similarity">
    <text evidence="2 6">Belongs to the AlaDH/PNT family.</text>
</comment>
<comment type="pathway">
    <text evidence="1">Amino-acid degradation; L-alanine degradation via dehydrogenase pathway; NH(3) and pyruvate from L-alanine: step 1/1.</text>
</comment>
<evidence type="ECO:0000256" key="7">
    <source>
        <dbReference type="PIRSR" id="PIRSR000183-1"/>
    </source>
</evidence>
<keyword evidence="4 6" id="KW-0560">Oxidoreductase</keyword>
<organism evidence="13 14">
    <name type="scientific">Alicyclobacillus cellulosilyticus</name>
    <dbReference type="NCBI Taxonomy" id="1003997"/>
    <lineage>
        <taxon>Bacteria</taxon>
        <taxon>Bacillati</taxon>
        <taxon>Bacillota</taxon>
        <taxon>Bacilli</taxon>
        <taxon>Bacillales</taxon>
        <taxon>Alicyclobacillaceae</taxon>
        <taxon>Alicyclobacillus</taxon>
    </lineage>
</organism>
<evidence type="ECO:0000256" key="4">
    <source>
        <dbReference type="ARBA" id="ARBA00023002"/>
    </source>
</evidence>
<feature type="binding site" evidence="9">
    <location>
        <begin position="237"/>
        <end position="238"/>
    </location>
    <ligand>
        <name>NAD(+)</name>
        <dbReference type="ChEBI" id="CHEBI:57540"/>
    </ligand>
</feature>
<comment type="caution">
    <text evidence="13">The sequence shown here is derived from an EMBL/GenBank/DDBJ whole genome shotgun (WGS) entry which is preliminary data.</text>
</comment>
<feature type="binding site" evidence="9">
    <location>
        <position position="278"/>
    </location>
    <ligand>
        <name>NAD(+)</name>
        <dbReference type="ChEBI" id="CHEBI:57540"/>
    </ligand>
</feature>
<dbReference type="PANTHER" id="PTHR42795">
    <property type="entry name" value="ALANINE DEHYDROGENASE"/>
    <property type="match status" value="1"/>
</dbReference>
<evidence type="ECO:0000313" key="13">
    <source>
        <dbReference type="EMBL" id="GGJ00068.1"/>
    </source>
</evidence>
<dbReference type="InterPro" id="IPR036291">
    <property type="entry name" value="NAD(P)-bd_dom_sf"/>
</dbReference>
<name>A0A917NGV3_9BACL</name>
<feature type="active site" description="Proton donor/acceptor" evidence="7">
    <location>
        <position position="268"/>
    </location>
</feature>